<keyword evidence="5" id="KW-1185">Reference proteome</keyword>
<evidence type="ECO:0000256" key="2">
    <source>
        <dbReference type="SAM" id="SignalP"/>
    </source>
</evidence>
<evidence type="ECO:0000256" key="1">
    <source>
        <dbReference type="SAM" id="MobiDB-lite"/>
    </source>
</evidence>
<accession>A0A927RBK1</accession>
<dbReference type="GO" id="GO:0047464">
    <property type="term" value="F:heparosan-N-sulfate-glucuronate 5-epimerase activity"/>
    <property type="evidence" value="ECO:0007669"/>
    <property type="project" value="InterPro"/>
</dbReference>
<dbReference type="SUPFAM" id="SSF48208">
    <property type="entry name" value="Six-hairpin glycosidases"/>
    <property type="match status" value="1"/>
</dbReference>
<name>A0A927RBK1_9ACTN</name>
<evidence type="ECO:0000313" key="4">
    <source>
        <dbReference type="EMBL" id="MBE1608854.1"/>
    </source>
</evidence>
<evidence type="ECO:0000313" key="5">
    <source>
        <dbReference type="Proteomes" id="UP000638648"/>
    </source>
</evidence>
<feature type="region of interest" description="Disordered" evidence="1">
    <location>
        <begin position="31"/>
        <end position="89"/>
    </location>
</feature>
<dbReference type="EMBL" id="JADBEM010000001">
    <property type="protein sequence ID" value="MBE1608854.1"/>
    <property type="molecule type" value="Genomic_DNA"/>
</dbReference>
<dbReference type="GO" id="GO:0015012">
    <property type="term" value="P:heparan sulfate proteoglycan biosynthetic process"/>
    <property type="evidence" value="ECO:0007669"/>
    <property type="project" value="InterPro"/>
</dbReference>
<dbReference type="InterPro" id="IPR008928">
    <property type="entry name" value="6-hairpin_glycosidase_sf"/>
</dbReference>
<feature type="signal peptide" evidence="2">
    <location>
        <begin position="1"/>
        <end position="22"/>
    </location>
</feature>
<dbReference type="PANTHER" id="PTHR13174">
    <property type="entry name" value="D-GLUCURONYL C5-EPIMERASE"/>
    <property type="match status" value="1"/>
</dbReference>
<reference evidence="4" key="1">
    <citation type="submission" date="2020-10" db="EMBL/GenBank/DDBJ databases">
        <title>Sequencing the genomes of 1000 actinobacteria strains.</title>
        <authorList>
            <person name="Klenk H.-P."/>
        </authorList>
    </citation>
    <scope>NUCLEOTIDE SEQUENCE</scope>
    <source>
        <strain evidence="4">DSM 45354</strain>
    </source>
</reference>
<gene>
    <name evidence="4" type="ORF">HEB94_005702</name>
</gene>
<keyword evidence="2" id="KW-0732">Signal</keyword>
<comment type="caution">
    <text evidence="4">The sequence shown here is derived from an EMBL/GenBank/DDBJ whole genome shotgun (WGS) entry which is preliminary data.</text>
</comment>
<dbReference type="PROSITE" id="PS51257">
    <property type="entry name" value="PROKAR_LIPOPROTEIN"/>
    <property type="match status" value="1"/>
</dbReference>
<evidence type="ECO:0000259" key="3">
    <source>
        <dbReference type="Pfam" id="PF06662"/>
    </source>
</evidence>
<dbReference type="PANTHER" id="PTHR13174:SF3">
    <property type="entry name" value="D-GLUCURONYL C5-EPIMERASE"/>
    <property type="match status" value="1"/>
</dbReference>
<dbReference type="GO" id="GO:0005975">
    <property type="term" value="P:carbohydrate metabolic process"/>
    <property type="evidence" value="ECO:0007669"/>
    <property type="project" value="InterPro"/>
</dbReference>
<proteinExistence type="predicted"/>
<dbReference type="InterPro" id="IPR010598">
    <property type="entry name" value="C5-epim_C"/>
</dbReference>
<dbReference type="InterPro" id="IPR039721">
    <property type="entry name" value="C5-epimerase"/>
</dbReference>
<feature type="domain" description="D-glucuronyl C5-epimerase C-terminal" evidence="3">
    <location>
        <begin position="196"/>
        <end position="372"/>
    </location>
</feature>
<protein>
    <submittedName>
        <fullName evidence="4">Small secreted protein</fullName>
    </submittedName>
</protein>
<dbReference type="Pfam" id="PF06662">
    <property type="entry name" value="C5-epim_C"/>
    <property type="match status" value="1"/>
</dbReference>
<dbReference type="RefSeq" id="WP_192752554.1">
    <property type="nucleotide sequence ID" value="NZ_BAABJL010000119.1"/>
</dbReference>
<sequence length="543" mass="59867">MKHRRHVMVGVLATVCALVMSACNTPLGIVGDDGAPVPSRTAPTASAANRTAPEAAQTPQGRDLALPPSRDPSPVLQQQDDGSAPLGQKVTVPSLPFSFSRDGYTFRDLHGAQVPLVTGRVTPKVDTGPHDGHGVRMFIVDGKMYDHPNFQANYGIENLESYDRTHDEFYLNRAKLQAQRLIDRRVESRGAWFYPYPFDFRLHGNIAETVRAPWYSGLSQGKVLSLMSRLAATTHEAKWAEAADRTFNSFLLPPDEQAPWVVSVGSDHLLWFVEYPFGSPDTADLVFNGHMSAVFGLWDYYRVTRRPQALALYDGGITTINRYRSTLRVPQAQSIYCVTHHSTATNGYHKIHIAQLIQLWLMTGRNEFVQLADAMAADNPYPVLDTPRTVDLPAGRHIGYNFDIATGAVLGSKTVTLTEATTATTIRRMRVKGRGVYYRMTKGSVMEGLWVPEKAGLSLMRGPIQILEYHANREGVLPAKRVYVGTRYDAEGEVSGRTKLTPRAATQVSYDAKAWIGGVPSVHVTSGRLTGYWIAAASLQPAS</sequence>
<dbReference type="Proteomes" id="UP000638648">
    <property type="component" value="Unassembled WGS sequence"/>
</dbReference>
<dbReference type="AlphaFoldDB" id="A0A927RBK1"/>
<feature type="chain" id="PRO_5037254657" evidence="2">
    <location>
        <begin position="23"/>
        <end position="543"/>
    </location>
</feature>
<organism evidence="4 5">
    <name type="scientific">Actinopolymorpha pittospori</name>
    <dbReference type="NCBI Taxonomy" id="648752"/>
    <lineage>
        <taxon>Bacteria</taxon>
        <taxon>Bacillati</taxon>
        <taxon>Actinomycetota</taxon>
        <taxon>Actinomycetes</taxon>
        <taxon>Propionibacteriales</taxon>
        <taxon>Actinopolymorphaceae</taxon>
        <taxon>Actinopolymorpha</taxon>
    </lineage>
</organism>